<dbReference type="Pfam" id="PF00293">
    <property type="entry name" value="NUDIX"/>
    <property type="match status" value="1"/>
</dbReference>
<protein>
    <submittedName>
        <fullName evidence="3">NUDIX domain-containing protein</fullName>
    </submittedName>
</protein>
<dbReference type="InterPro" id="IPR015797">
    <property type="entry name" value="NUDIX_hydrolase-like_dom_sf"/>
</dbReference>
<comment type="similarity">
    <text evidence="1">Belongs to the Nudix hydrolase family.</text>
</comment>
<dbReference type="RefSeq" id="WP_251799830.1">
    <property type="nucleotide sequence ID" value="NZ_JAMQOL010000028.1"/>
</dbReference>
<evidence type="ECO:0000313" key="4">
    <source>
        <dbReference type="Proteomes" id="UP001523216"/>
    </source>
</evidence>
<name>A0ABT0Y1W3_9ACTN</name>
<organism evidence="3 4">
    <name type="scientific">Paractinoplanes hotanensis</name>
    <dbReference type="NCBI Taxonomy" id="2906497"/>
    <lineage>
        <taxon>Bacteria</taxon>
        <taxon>Bacillati</taxon>
        <taxon>Actinomycetota</taxon>
        <taxon>Actinomycetes</taxon>
        <taxon>Micromonosporales</taxon>
        <taxon>Micromonosporaceae</taxon>
        <taxon>Paractinoplanes</taxon>
    </lineage>
</organism>
<proteinExistence type="inferred from homology"/>
<dbReference type="Proteomes" id="UP001523216">
    <property type="component" value="Unassembled WGS sequence"/>
</dbReference>
<keyword evidence="4" id="KW-1185">Reference proteome</keyword>
<evidence type="ECO:0000259" key="2">
    <source>
        <dbReference type="PROSITE" id="PS51462"/>
    </source>
</evidence>
<accession>A0ABT0Y1W3</accession>
<dbReference type="CDD" id="cd03674">
    <property type="entry name" value="NUDIX_Hydrolase"/>
    <property type="match status" value="1"/>
</dbReference>
<dbReference type="PROSITE" id="PS51462">
    <property type="entry name" value="NUDIX"/>
    <property type="match status" value="1"/>
</dbReference>
<dbReference type="SUPFAM" id="SSF55811">
    <property type="entry name" value="Nudix"/>
    <property type="match status" value="1"/>
</dbReference>
<reference evidence="3 4" key="1">
    <citation type="submission" date="2022-06" db="EMBL/GenBank/DDBJ databases">
        <title>Actinoplanes abujensis sp. nov., isolated from Nigerian arid soil.</title>
        <authorList>
            <person name="Ding P."/>
        </authorList>
    </citation>
    <scope>NUCLEOTIDE SEQUENCE [LARGE SCALE GENOMIC DNA]</scope>
    <source>
        <strain evidence="4">TRM88002</strain>
    </source>
</reference>
<dbReference type="EMBL" id="JAMQOL010000028">
    <property type="protein sequence ID" value="MCM4080017.1"/>
    <property type="molecule type" value="Genomic_DNA"/>
</dbReference>
<evidence type="ECO:0000313" key="3">
    <source>
        <dbReference type="EMBL" id="MCM4080017.1"/>
    </source>
</evidence>
<sequence>MSIEDLHADAVRRLNAWTATSDEAERGRKRTLELLDDGPVAMTRAHRRGHVTASALVVDDEGRVLLCLHGRLGKWMQLGGHCEADDTSLAAAALREATEESGITGLLLDPEPIDVDIHEVRCGPADGLPAEPSVHFDVRFLLRAPAGAQEQISDESADLGWFAPDALPAPLASGTIRQIAPALARLS</sequence>
<dbReference type="InterPro" id="IPR000086">
    <property type="entry name" value="NUDIX_hydrolase_dom"/>
</dbReference>
<dbReference type="Gene3D" id="3.90.79.10">
    <property type="entry name" value="Nucleoside Triphosphate Pyrophosphohydrolase"/>
    <property type="match status" value="1"/>
</dbReference>
<dbReference type="PANTHER" id="PTHR43736:SF1">
    <property type="entry name" value="DIHYDRONEOPTERIN TRIPHOSPHATE DIPHOSPHATASE"/>
    <property type="match status" value="1"/>
</dbReference>
<gene>
    <name evidence="3" type="ORF">LXN57_20775</name>
</gene>
<comment type="caution">
    <text evidence="3">The sequence shown here is derived from an EMBL/GenBank/DDBJ whole genome shotgun (WGS) entry which is preliminary data.</text>
</comment>
<dbReference type="PANTHER" id="PTHR43736">
    <property type="entry name" value="ADP-RIBOSE PYROPHOSPHATASE"/>
    <property type="match status" value="1"/>
</dbReference>
<feature type="domain" description="Nudix hydrolase" evidence="2">
    <location>
        <begin position="48"/>
        <end position="185"/>
    </location>
</feature>
<evidence type="ECO:0000256" key="1">
    <source>
        <dbReference type="ARBA" id="ARBA00005582"/>
    </source>
</evidence>